<accession>A0ABU5J206</accession>
<protein>
    <submittedName>
        <fullName evidence="2">Uncharacterized protein</fullName>
    </submittedName>
</protein>
<keyword evidence="1" id="KW-1133">Transmembrane helix</keyword>
<name>A0ABU5J206_9BACI</name>
<keyword evidence="1" id="KW-0472">Membrane</keyword>
<feature type="transmembrane region" description="Helical" evidence="1">
    <location>
        <begin position="7"/>
        <end position="26"/>
    </location>
</feature>
<keyword evidence="1" id="KW-0812">Transmembrane</keyword>
<proteinExistence type="predicted"/>
<dbReference type="RefSeq" id="WP_322447750.1">
    <property type="nucleotide sequence ID" value="NZ_JAXOFX010000013.1"/>
</dbReference>
<feature type="transmembrane region" description="Helical" evidence="1">
    <location>
        <begin position="32"/>
        <end position="54"/>
    </location>
</feature>
<dbReference type="Proteomes" id="UP001290455">
    <property type="component" value="Unassembled WGS sequence"/>
</dbReference>
<comment type="caution">
    <text evidence="2">The sequence shown here is derived from an EMBL/GenBank/DDBJ whole genome shotgun (WGS) entry which is preliminary data.</text>
</comment>
<reference evidence="2 3" key="1">
    <citation type="submission" date="2023-11" db="EMBL/GenBank/DDBJ databases">
        <title>Bacillus jintuensis, isolated from a mudflat on the Beibu Gulf coast.</title>
        <authorList>
            <person name="Li M."/>
        </authorList>
    </citation>
    <scope>NUCLEOTIDE SEQUENCE [LARGE SCALE GENOMIC DNA]</scope>
    <source>
        <strain evidence="2 3">31A1R</strain>
    </source>
</reference>
<sequence length="110" mass="12864">MYSTWMFNLIFSFIGLTVYFTIAFFYQTLQRAIIEALLAGIMIFLISYLFRWAIHYIMQEHSTKDMIETNDVSINNEIQDPVPLPKDTEINLEDGQIALASEYIKNLIND</sequence>
<keyword evidence="3" id="KW-1185">Reference proteome</keyword>
<dbReference type="EMBL" id="JAXOFX010000013">
    <property type="protein sequence ID" value="MDZ5473457.1"/>
    <property type="molecule type" value="Genomic_DNA"/>
</dbReference>
<evidence type="ECO:0000313" key="3">
    <source>
        <dbReference type="Proteomes" id="UP001290455"/>
    </source>
</evidence>
<evidence type="ECO:0000256" key="1">
    <source>
        <dbReference type="SAM" id="Phobius"/>
    </source>
</evidence>
<gene>
    <name evidence="2" type="ORF">SM124_17220</name>
</gene>
<evidence type="ECO:0000313" key="2">
    <source>
        <dbReference type="EMBL" id="MDZ5473457.1"/>
    </source>
</evidence>
<organism evidence="2 3">
    <name type="scientific">Robertmurraya mangrovi</name>
    <dbReference type="NCBI Taxonomy" id="3098077"/>
    <lineage>
        <taxon>Bacteria</taxon>
        <taxon>Bacillati</taxon>
        <taxon>Bacillota</taxon>
        <taxon>Bacilli</taxon>
        <taxon>Bacillales</taxon>
        <taxon>Bacillaceae</taxon>
        <taxon>Robertmurraya</taxon>
    </lineage>
</organism>